<evidence type="ECO:0000256" key="7">
    <source>
        <dbReference type="ARBA" id="ARBA00035120"/>
    </source>
</evidence>
<proteinExistence type="inferred from homology"/>
<comment type="similarity">
    <text evidence="7 10">Belongs to the fluoride channel Fluc/FEX (TC 1.A.43) family.</text>
</comment>
<evidence type="ECO:0000256" key="6">
    <source>
        <dbReference type="ARBA" id="ARBA00023303"/>
    </source>
</evidence>
<comment type="catalytic activity">
    <reaction evidence="8">
        <text>fluoride(in) = fluoride(out)</text>
        <dbReference type="Rhea" id="RHEA:76159"/>
        <dbReference type="ChEBI" id="CHEBI:17051"/>
    </reaction>
    <physiologicalReaction direction="left-to-right" evidence="8">
        <dbReference type="Rhea" id="RHEA:76160"/>
    </physiologicalReaction>
</comment>
<evidence type="ECO:0000256" key="2">
    <source>
        <dbReference type="ARBA" id="ARBA00022475"/>
    </source>
</evidence>
<feature type="transmembrane region" description="Helical" evidence="10">
    <location>
        <begin position="113"/>
        <end position="133"/>
    </location>
</feature>
<evidence type="ECO:0000313" key="12">
    <source>
        <dbReference type="EMBL" id="NEG78716.1"/>
    </source>
</evidence>
<evidence type="ECO:0000256" key="4">
    <source>
        <dbReference type="ARBA" id="ARBA00022989"/>
    </source>
</evidence>
<feature type="binding site" evidence="10">
    <location>
        <position position="124"/>
    </location>
    <ligand>
        <name>Na(+)</name>
        <dbReference type="ChEBI" id="CHEBI:29101"/>
        <note>structural</note>
    </ligand>
</feature>
<dbReference type="GO" id="GO:0046872">
    <property type="term" value="F:metal ion binding"/>
    <property type="evidence" value="ECO:0007669"/>
    <property type="project" value="UniProtKB-KW"/>
</dbReference>
<dbReference type="RefSeq" id="WP_152351029.1">
    <property type="nucleotide sequence ID" value="NZ_WBSN01000020.1"/>
</dbReference>
<evidence type="ECO:0000256" key="1">
    <source>
        <dbReference type="ARBA" id="ARBA00004651"/>
    </source>
</evidence>
<evidence type="ECO:0000256" key="3">
    <source>
        <dbReference type="ARBA" id="ARBA00022692"/>
    </source>
</evidence>
<dbReference type="GO" id="GO:0005886">
    <property type="term" value="C:plasma membrane"/>
    <property type="evidence" value="ECO:0007669"/>
    <property type="project" value="UniProtKB-SubCell"/>
</dbReference>
<feature type="transmembrane region" description="Helical" evidence="10">
    <location>
        <begin position="42"/>
        <end position="61"/>
    </location>
</feature>
<dbReference type="HAMAP" id="MF_00454">
    <property type="entry name" value="FluC"/>
    <property type="match status" value="1"/>
</dbReference>
<comment type="subcellular location">
    <subcellularLocation>
        <location evidence="1 10">Cell membrane</location>
        <topology evidence="1 10">Multi-pass membrane protein</topology>
    </subcellularLocation>
</comment>
<keyword evidence="4 10" id="KW-1133">Transmembrane helix</keyword>
<comment type="function">
    <text evidence="9 10">Fluoride-specific ion channel. Important for reducing fluoride concentration in the cell, thus reducing its toxicity.</text>
</comment>
<dbReference type="Proteomes" id="UP000469763">
    <property type="component" value="Unassembled WGS sequence"/>
</dbReference>
<dbReference type="GO" id="GO:0062054">
    <property type="term" value="F:fluoride channel activity"/>
    <property type="evidence" value="ECO:0007669"/>
    <property type="project" value="UniProtKB-UniRule"/>
</dbReference>
<evidence type="ECO:0000256" key="11">
    <source>
        <dbReference type="SAM" id="MobiDB-lite"/>
    </source>
</evidence>
<keyword evidence="13" id="KW-1185">Reference proteome</keyword>
<feature type="transmembrane region" description="Helical" evidence="10">
    <location>
        <begin position="81"/>
        <end position="101"/>
    </location>
</feature>
<keyword evidence="2 10" id="KW-1003">Cell membrane</keyword>
<evidence type="ECO:0000256" key="8">
    <source>
        <dbReference type="ARBA" id="ARBA00035585"/>
    </source>
</evidence>
<keyword evidence="3 10" id="KW-0812">Transmembrane</keyword>
<feature type="compositionally biased region" description="Basic and acidic residues" evidence="11">
    <location>
        <begin position="315"/>
        <end position="324"/>
    </location>
</feature>
<comment type="activity regulation">
    <text evidence="10">Na(+) is not transported, but it plays an essential structural role and its presence is essential for fluoride channel function.</text>
</comment>
<keyword evidence="10" id="KW-0406">Ion transport</keyword>
<protein>
    <recommendedName>
        <fullName evidence="10">Fluoride-specific ion channel FluC</fullName>
    </recommendedName>
</protein>
<feature type="compositionally biased region" description="Basic and acidic residues" evidence="11">
    <location>
        <begin position="526"/>
        <end position="537"/>
    </location>
</feature>
<feature type="binding site" evidence="10">
    <location>
        <position position="127"/>
    </location>
    <ligand>
        <name>Na(+)</name>
        <dbReference type="ChEBI" id="CHEBI:29101"/>
        <note>structural</note>
    </ligand>
</feature>
<keyword evidence="6 10" id="KW-0407">Ion channel</keyword>
<gene>
    <name evidence="10" type="primary">fluC</name>
    <name evidence="10" type="synonym">crcB</name>
    <name evidence="12" type="ORF">GFD22_07005</name>
</gene>
<feature type="compositionally biased region" description="Low complexity" evidence="11">
    <location>
        <begin position="294"/>
        <end position="305"/>
    </location>
</feature>
<keyword evidence="10" id="KW-0813">Transport</keyword>
<evidence type="ECO:0000256" key="10">
    <source>
        <dbReference type="HAMAP-Rule" id="MF_00454"/>
    </source>
</evidence>
<keyword evidence="10" id="KW-0915">Sodium</keyword>
<evidence type="ECO:0000313" key="13">
    <source>
        <dbReference type="Proteomes" id="UP000469763"/>
    </source>
</evidence>
<name>A0A7K3TII3_9BIFI</name>
<feature type="compositionally biased region" description="Basic and acidic residues" evidence="11">
    <location>
        <begin position="488"/>
        <end position="498"/>
    </location>
</feature>
<dbReference type="EMBL" id="WHZY01000009">
    <property type="protein sequence ID" value="NEG78716.1"/>
    <property type="molecule type" value="Genomic_DNA"/>
</dbReference>
<evidence type="ECO:0000256" key="5">
    <source>
        <dbReference type="ARBA" id="ARBA00023136"/>
    </source>
</evidence>
<evidence type="ECO:0000256" key="9">
    <source>
        <dbReference type="ARBA" id="ARBA00049940"/>
    </source>
</evidence>
<dbReference type="Pfam" id="PF02537">
    <property type="entry name" value="CRCB"/>
    <property type="match status" value="1"/>
</dbReference>
<dbReference type="OrthoDB" id="3240363at2"/>
<dbReference type="AlphaFoldDB" id="A0A7K3TII3"/>
<dbReference type="GO" id="GO:0140114">
    <property type="term" value="P:cellular detoxification of fluoride"/>
    <property type="evidence" value="ECO:0007669"/>
    <property type="project" value="UniProtKB-UniRule"/>
</dbReference>
<comment type="caution">
    <text evidence="12">The sequence shown here is derived from an EMBL/GenBank/DDBJ whole genome shotgun (WGS) entry which is preliminary data.</text>
</comment>
<dbReference type="InterPro" id="IPR003691">
    <property type="entry name" value="FluC"/>
</dbReference>
<feature type="compositionally biased region" description="Polar residues" evidence="11">
    <location>
        <begin position="457"/>
        <end position="468"/>
    </location>
</feature>
<keyword evidence="5 10" id="KW-0472">Membrane</keyword>
<reference evidence="12 13" key="1">
    <citation type="submission" date="2019-10" db="EMBL/GenBank/DDBJ databases">
        <title>Bifidobacterium from non-human primates.</title>
        <authorList>
            <person name="Modesto M."/>
        </authorList>
    </citation>
    <scope>NUCLEOTIDE SEQUENCE [LARGE SCALE GENOMIC DNA]</scope>
    <source>
        <strain evidence="12 13">TREC</strain>
    </source>
</reference>
<organism evidence="12 13">
    <name type="scientific">Bifidobacterium avesanii</name>
    <dbReference type="NCBI Taxonomy" id="1798157"/>
    <lineage>
        <taxon>Bacteria</taxon>
        <taxon>Bacillati</taxon>
        <taxon>Actinomycetota</taxon>
        <taxon>Actinomycetes</taxon>
        <taxon>Bifidobacteriales</taxon>
        <taxon>Bifidobacteriaceae</taxon>
        <taxon>Bifidobacterium</taxon>
    </lineage>
</organism>
<sequence>MNTPHPDYDDAPTQTTITPAVQVVRPLMQGNPDRSEPLMDPMLYLVVFLGGCLGTGMRYGLSLLIPRPAAETGFFSAFHTATFVANMFACFIFACLTAAMGQAKWIPARRRELANRGIGMGMCGGFSTLSALVIEELLNWRGGNFWGVAFYEVMSFACGLALAYAGTRLGLTLTGPTRARNGRTAAETTGDIPITMEDADAAADAFLAAHPADAVADSGTTGTAASERNATAGVTVGAASAGAAAVKAATFAPPESGPVAEAPTEVFAMTPRRGHGIGGTAPDVNDPADEAGENPAATANPLPALVFPSFGTDDAAGKAEKVEEPGEDAGPVTAEIPEVSETPETGNPNGDGRDTDEDESFGAAPAESTPTGSAQADAGQAHSAQDDEAETARSTRNGHTEAAGSEPVQSTETPVGLSVAGQAAVEETAITDNGGDGDDQPGMGMLGIPAPEEPAGSQPSGEPSSDATTAEAIPGHESEPEPEGEPSQEAKPEPEPAKPEPVIIPHIVGEAGDDAPSFGRIVTAVNERRKEEEEAER</sequence>
<feature type="transmembrane region" description="Helical" evidence="10">
    <location>
        <begin position="145"/>
        <end position="165"/>
    </location>
</feature>
<feature type="region of interest" description="Disordered" evidence="11">
    <location>
        <begin position="272"/>
        <end position="537"/>
    </location>
</feature>
<keyword evidence="10" id="KW-0479">Metal-binding</keyword>
<accession>A0A7K3TII3</accession>